<dbReference type="EMBL" id="BBWV01000003">
    <property type="protein sequence ID" value="GAO44732.1"/>
    <property type="molecule type" value="Genomic_DNA"/>
</dbReference>
<dbReference type="Pfam" id="PF03544">
    <property type="entry name" value="TonB_C"/>
    <property type="match status" value="1"/>
</dbReference>
<comment type="caution">
    <text evidence="2">The sequence shown here is derived from an EMBL/GenBank/DDBJ whole genome shotgun (WGS) entry which is preliminary data.</text>
</comment>
<dbReference type="Proteomes" id="UP000033121">
    <property type="component" value="Unassembled WGS sequence"/>
</dbReference>
<sequence length="111" mass="12543">MKTIPGKCTTLHAVCSVPDSTIESRLNNEVDFIKDKPKYKDKGMINIIINCKGEAVQCKVVNKSKSPILDEQVLNVFKSLTSWKPGRLNDNDVDSMKLWSYEVKDGKITLR</sequence>
<dbReference type="OrthoDB" id="1442799at2"/>
<evidence type="ECO:0000313" key="3">
    <source>
        <dbReference type="Proteomes" id="UP000033121"/>
    </source>
</evidence>
<dbReference type="AlphaFoldDB" id="A0A0E9N425"/>
<name>A0A0E9N425_9BACT</name>
<accession>A0A0E9N425</accession>
<feature type="domain" description="TonB C-terminal" evidence="1">
    <location>
        <begin position="44"/>
        <end position="94"/>
    </location>
</feature>
<dbReference type="Gene3D" id="3.30.1150.10">
    <property type="match status" value="1"/>
</dbReference>
<organism evidence="2 3">
    <name type="scientific">Flavihumibacter petaseus NBRC 106054</name>
    <dbReference type="NCBI Taxonomy" id="1220578"/>
    <lineage>
        <taxon>Bacteria</taxon>
        <taxon>Pseudomonadati</taxon>
        <taxon>Bacteroidota</taxon>
        <taxon>Chitinophagia</taxon>
        <taxon>Chitinophagales</taxon>
        <taxon>Chitinophagaceae</taxon>
        <taxon>Flavihumibacter</taxon>
    </lineage>
</organism>
<proteinExistence type="predicted"/>
<gene>
    <name evidence="2" type="ORF">FPE01S_03_07710</name>
</gene>
<evidence type="ECO:0000259" key="1">
    <source>
        <dbReference type="Pfam" id="PF03544"/>
    </source>
</evidence>
<keyword evidence="3" id="KW-1185">Reference proteome</keyword>
<dbReference type="InterPro" id="IPR037682">
    <property type="entry name" value="TonB_C"/>
</dbReference>
<reference evidence="2 3" key="1">
    <citation type="submission" date="2015-04" db="EMBL/GenBank/DDBJ databases">
        <title>Whole genome shotgun sequence of Flavihumibacter petaseus NBRC 106054.</title>
        <authorList>
            <person name="Miyazawa S."/>
            <person name="Hosoyama A."/>
            <person name="Hashimoto M."/>
            <person name="Noguchi M."/>
            <person name="Tsuchikane K."/>
            <person name="Ohji S."/>
            <person name="Yamazoe A."/>
            <person name="Ichikawa N."/>
            <person name="Kimura A."/>
            <person name="Fujita N."/>
        </authorList>
    </citation>
    <scope>NUCLEOTIDE SEQUENCE [LARGE SCALE GENOMIC DNA]</scope>
    <source>
        <strain evidence="2 3">NBRC 106054</strain>
    </source>
</reference>
<evidence type="ECO:0000313" key="2">
    <source>
        <dbReference type="EMBL" id="GAO44732.1"/>
    </source>
</evidence>
<dbReference type="GO" id="GO:0055085">
    <property type="term" value="P:transmembrane transport"/>
    <property type="evidence" value="ECO:0007669"/>
    <property type="project" value="InterPro"/>
</dbReference>
<protein>
    <recommendedName>
        <fullName evidence="1">TonB C-terminal domain-containing protein</fullName>
    </recommendedName>
</protein>